<dbReference type="Proteomes" id="UP000663874">
    <property type="component" value="Unassembled WGS sequence"/>
</dbReference>
<name>A0A820BI40_9BILA</name>
<accession>A0A820BI40</accession>
<dbReference type="AlphaFoldDB" id="A0A820BI40"/>
<reference evidence="1" key="1">
    <citation type="submission" date="2021-02" db="EMBL/GenBank/DDBJ databases">
        <authorList>
            <person name="Nowell W R."/>
        </authorList>
    </citation>
    <scope>NUCLEOTIDE SEQUENCE</scope>
</reference>
<comment type="caution">
    <text evidence="1">The sequence shown here is derived from an EMBL/GenBank/DDBJ whole genome shotgun (WGS) entry which is preliminary data.</text>
</comment>
<evidence type="ECO:0000313" key="1">
    <source>
        <dbReference type="EMBL" id="CAF4201020.1"/>
    </source>
</evidence>
<sequence>MRQVDLSHLPSSLLSQTTAKNLDSIPYNNNMYSKVRHNEKAYNADDFIDSQQNFLNSSGFIDDKYSSLIESSSIKQIHQKDCFQINNKSLTARKKVDFDDLIEIIDTDGSSPTTAENLDLTSDDNHIYSKICRSENPYNTGDVCDSQTDLINSSSLSGPEFLSPIESSFIPPLAMQSLFARSPQIEPSFISSASIQSSSVEQIHPEKSSKTQLQSSTARKRINFNDLVNMNNTNGSSPKIIGTTKISRLRSRYSTKILRPIKNHNQYPIDDKKKSFLYDDSFSELCGWLENLLRGGFLVSLVIVKEKYEEILQLRNEMITEGMIRTTSIRDRLHTKFKNRILFTKVSNRQGLFISWNDLSTITQSTLTNSSALDYNSSFQSSNIYKDQENVIDKEAQSKILFEAIELLRESIHENMHYLKQVRDNSKSLAEFTAGLFWDCIPTLMKNVIGLLTTNDDYFQRFKSSFEYSNIFNEDMYKSCEKALKISSIAYDIINARYDSYSTPKHLMLGNELYHQYDPQT</sequence>
<evidence type="ECO:0000313" key="2">
    <source>
        <dbReference type="Proteomes" id="UP000663874"/>
    </source>
</evidence>
<dbReference type="EMBL" id="CAJOBE010016497">
    <property type="protein sequence ID" value="CAF4201020.1"/>
    <property type="molecule type" value="Genomic_DNA"/>
</dbReference>
<organism evidence="1 2">
    <name type="scientific">Rotaria sordida</name>
    <dbReference type="NCBI Taxonomy" id="392033"/>
    <lineage>
        <taxon>Eukaryota</taxon>
        <taxon>Metazoa</taxon>
        <taxon>Spiralia</taxon>
        <taxon>Gnathifera</taxon>
        <taxon>Rotifera</taxon>
        <taxon>Eurotatoria</taxon>
        <taxon>Bdelloidea</taxon>
        <taxon>Philodinida</taxon>
        <taxon>Philodinidae</taxon>
        <taxon>Rotaria</taxon>
    </lineage>
</organism>
<protein>
    <submittedName>
        <fullName evidence="1">Uncharacterized protein</fullName>
    </submittedName>
</protein>
<proteinExistence type="predicted"/>
<gene>
    <name evidence="1" type="ORF">FNK824_LOCUS36262</name>
</gene>